<sequence>MFVLAKNQKGLLSRIRRKPGIIQMEGRQLKIINYRGDVVIKDGVLSAKGVKVANIVVVGKVDDGLN</sequence>
<organism evidence="1 2">
    <name type="scientific">Psophocarpus tetragonolobus</name>
    <name type="common">Winged bean</name>
    <name type="synonym">Dolichos tetragonolobus</name>
    <dbReference type="NCBI Taxonomy" id="3891"/>
    <lineage>
        <taxon>Eukaryota</taxon>
        <taxon>Viridiplantae</taxon>
        <taxon>Streptophyta</taxon>
        <taxon>Embryophyta</taxon>
        <taxon>Tracheophyta</taxon>
        <taxon>Spermatophyta</taxon>
        <taxon>Magnoliopsida</taxon>
        <taxon>eudicotyledons</taxon>
        <taxon>Gunneridae</taxon>
        <taxon>Pentapetalae</taxon>
        <taxon>rosids</taxon>
        <taxon>fabids</taxon>
        <taxon>Fabales</taxon>
        <taxon>Fabaceae</taxon>
        <taxon>Papilionoideae</taxon>
        <taxon>50 kb inversion clade</taxon>
        <taxon>NPAAA clade</taxon>
        <taxon>indigoferoid/millettioid clade</taxon>
        <taxon>Phaseoleae</taxon>
        <taxon>Psophocarpus</taxon>
    </lineage>
</organism>
<evidence type="ECO:0000313" key="1">
    <source>
        <dbReference type="EMBL" id="KAK7404720.1"/>
    </source>
</evidence>
<name>A0AAN9SU59_PSOTE</name>
<dbReference type="AlphaFoldDB" id="A0AAN9SU59"/>
<dbReference type="EMBL" id="JAYMYS010000002">
    <property type="protein sequence ID" value="KAK7404720.1"/>
    <property type="molecule type" value="Genomic_DNA"/>
</dbReference>
<keyword evidence="2" id="KW-1185">Reference proteome</keyword>
<accession>A0AAN9SU59</accession>
<gene>
    <name evidence="1" type="ORF">VNO78_05676</name>
</gene>
<reference evidence="1 2" key="1">
    <citation type="submission" date="2024-01" db="EMBL/GenBank/DDBJ databases">
        <title>The genomes of 5 underutilized Papilionoideae crops provide insights into root nodulation and disease resistanc.</title>
        <authorList>
            <person name="Jiang F."/>
        </authorList>
    </citation>
    <scope>NUCLEOTIDE SEQUENCE [LARGE SCALE GENOMIC DNA]</scope>
    <source>
        <strain evidence="1">DUOXIRENSHENG_FW03</strain>
        <tissue evidence="1">Leaves</tissue>
    </source>
</reference>
<dbReference type="Proteomes" id="UP001386955">
    <property type="component" value="Unassembled WGS sequence"/>
</dbReference>
<evidence type="ECO:0000313" key="2">
    <source>
        <dbReference type="Proteomes" id="UP001386955"/>
    </source>
</evidence>
<protein>
    <submittedName>
        <fullName evidence="1">Uncharacterized protein</fullName>
    </submittedName>
</protein>
<comment type="caution">
    <text evidence="1">The sequence shown here is derived from an EMBL/GenBank/DDBJ whole genome shotgun (WGS) entry which is preliminary data.</text>
</comment>
<proteinExistence type="predicted"/>